<dbReference type="GO" id="GO:0016788">
    <property type="term" value="F:hydrolase activity, acting on ester bonds"/>
    <property type="evidence" value="ECO:0007669"/>
    <property type="project" value="InterPro"/>
</dbReference>
<evidence type="ECO:0000256" key="5">
    <source>
        <dbReference type="SAM" id="SignalP"/>
    </source>
</evidence>
<accession>A0A2C9VU57</accession>
<dbReference type="PANTHER" id="PTHR22835">
    <property type="entry name" value="ZINC FINGER FYVE DOMAIN CONTAINING PROTEIN"/>
    <property type="match status" value="1"/>
</dbReference>
<comment type="similarity">
    <text evidence="1">Belongs to the 'GDSL' lipolytic enzyme family.</text>
</comment>
<proteinExistence type="inferred from homology"/>
<dbReference type="AlphaFoldDB" id="A0A2C9VU57"/>
<comment type="caution">
    <text evidence="6">The sequence shown here is derived from an EMBL/GenBank/DDBJ whole genome shotgun (WGS) entry which is preliminary data.</text>
</comment>
<dbReference type="Proteomes" id="UP000091857">
    <property type="component" value="Chromosome 5"/>
</dbReference>
<gene>
    <name evidence="6" type="ORF">MANES_05G072800v8</name>
</gene>
<dbReference type="Gramene" id="Manes.05G072800.1.v8.1">
    <property type="protein sequence ID" value="Manes.05G072800.1.v8.1.CDS"/>
    <property type="gene ID" value="Manes.05G072800.v8.1"/>
</dbReference>
<keyword evidence="7" id="KW-1185">Reference proteome</keyword>
<dbReference type="Gene3D" id="3.40.50.1110">
    <property type="entry name" value="SGNH hydrolase"/>
    <property type="match status" value="1"/>
</dbReference>
<keyword evidence="4" id="KW-0325">Glycoprotein</keyword>
<keyword evidence="3" id="KW-0378">Hydrolase</keyword>
<dbReference type="InterPro" id="IPR035669">
    <property type="entry name" value="SGNH_plant_lipase-like"/>
</dbReference>
<evidence type="ECO:0008006" key="8">
    <source>
        <dbReference type="Google" id="ProtNLM"/>
    </source>
</evidence>
<name>A0A2C9VU57_MANES</name>
<keyword evidence="2 5" id="KW-0732">Signal</keyword>
<evidence type="ECO:0000256" key="1">
    <source>
        <dbReference type="ARBA" id="ARBA00008668"/>
    </source>
</evidence>
<dbReference type="InterPro" id="IPR036514">
    <property type="entry name" value="SGNH_hydro_sf"/>
</dbReference>
<dbReference type="OMA" id="NFQTGCN"/>
<evidence type="ECO:0000256" key="2">
    <source>
        <dbReference type="ARBA" id="ARBA00022729"/>
    </source>
</evidence>
<dbReference type="EMBL" id="CM004391">
    <property type="protein sequence ID" value="OAY49658.1"/>
    <property type="molecule type" value="Genomic_DNA"/>
</dbReference>
<sequence>MAHELYTLLILALIVSYAPVVIPSSFSYPAVFNFGDSNSDTGGLVAGVAFPVGPPNGQTYFQEPAGRFCDGRLIIDFLMEAMDHPFLSPYLDSVVDPNFQTGCNFATGGSTVLPANQYSRSLFSFGIQVAQFIRFKARVLELLAKDKNLEKYLPLEHFFKQALYVFDVGQNDLDGALYSRSERQMRAYIPGILSEFETGLQKLYNEGARNFWIHGTGPLGCLPRIIATFGRKASSLDQIGCVNAHNRVANAFNNQLHDLSTEFRSQFPDANVTYVDIFSIKWNLISNFSQYGFKQPLAACCGYGEPPLNFDNRIACGETKNLNGSTVTASPCNNTAEYVNWDGNHYTDAANRYVSDQILSGNYSDPPLTVNGSFNYKPKFINYKMLL</sequence>
<dbReference type="InterPro" id="IPR001087">
    <property type="entry name" value="GDSL"/>
</dbReference>
<dbReference type="PANTHER" id="PTHR22835:SF458">
    <property type="entry name" value="GDSL ESTERASE_LIPASE"/>
    <property type="match status" value="1"/>
</dbReference>
<dbReference type="OrthoDB" id="1600564at2759"/>
<dbReference type="Pfam" id="PF00657">
    <property type="entry name" value="Lipase_GDSL"/>
    <property type="match status" value="1"/>
</dbReference>
<reference evidence="7" key="1">
    <citation type="journal article" date="2016" name="Nat. Biotechnol.">
        <title>Sequencing wild and cultivated cassava and related species reveals extensive interspecific hybridization and genetic diversity.</title>
        <authorList>
            <person name="Bredeson J.V."/>
            <person name="Lyons J.B."/>
            <person name="Prochnik S.E."/>
            <person name="Wu G.A."/>
            <person name="Ha C.M."/>
            <person name="Edsinger-Gonzales E."/>
            <person name="Grimwood J."/>
            <person name="Schmutz J."/>
            <person name="Rabbi I.Y."/>
            <person name="Egesi C."/>
            <person name="Nauluvula P."/>
            <person name="Lebot V."/>
            <person name="Ndunguru J."/>
            <person name="Mkamilo G."/>
            <person name="Bart R.S."/>
            <person name="Setter T.L."/>
            <person name="Gleadow R.M."/>
            <person name="Kulakow P."/>
            <person name="Ferguson M.E."/>
            <person name="Rounsley S."/>
            <person name="Rokhsar D.S."/>
        </authorList>
    </citation>
    <scope>NUCLEOTIDE SEQUENCE [LARGE SCALE GENOMIC DNA]</scope>
    <source>
        <strain evidence="7">cv. AM560-2</strain>
    </source>
</reference>
<evidence type="ECO:0000313" key="6">
    <source>
        <dbReference type="EMBL" id="OAY49658.1"/>
    </source>
</evidence>
<organism evidence="6 7">
    <name type="scientific">Manihot esculenta</name>
    <name type="common">Cassava</name>
    <name type="synonym">Jatropha manihot</name>
    <dbReference type="NCBI Taxonomy" id="3983"/>
    <lineage>
        <taxon>Eukaryota</taxon>
        <taxon>Viridiplantae</taxon>
        <taxon>Streptophyta</taxon>
        <taxon>Embryophyta</taxon>
        <taxon>Tracheophyta</taxon>
        <taxon>Spermatophyta</taxon>
        <taxon>Magnoliopsida</taxon>
        <taxon>eudicotyledons</taxon>
        <taxon>Gunneridae</taxon>
        <taxon>Pentapetalae</taxon>
        <taxon>rosids</taxon>
        <taxon>fabids</taxon>
        <taxon>Malpighiales</taxon>
        <taxon>Euphorbiaceae</taxon>
        <taxon>Crotonoideae</taxon>
        <taxon>Manihoteae</taxon>
        <taxon>Manihot</taxon>
    </lineage>
</organism>
<evidence type="ECO:0000256" key="3">
    <source>
        <dbReference type="ARBA" id="ARBA00022801"/>
    </source>
</evidence>
<feature type="signal peptide" evidence="5">
    <location>
        <begin position="1"/>
        <end position="23"/>
    </location>
</feature>
<feature type="chain" id="PRO_5012248713" description="GDSL esterase/lipase" evidence="5">
    <location>
        <begin position="24"/>
        <end position="387"/>
    </location>
</feature>
<evidence type="ECO:0000256" key="4">
    <source>
        <dbReference type="ARBA" id="ARBA00023180"/>
    </source>
</evidence>
<dbReference type="CDD" id="cd01837">
    <property type="entry name" value="SGNH_plant_lipase_like"/>
    <property type="match status" value="1"/>
</dbReference>
<evidence type="ECO:0000313" key="7">
    <source>
        <dbReference type="Proteomes" id="UP000091857"/>
    </source>
</evidence>
<protein>
    <recommendedName>
        <fullName evidence="8">GDSL esterase/lipase</fullName>
    </recommendedName>
</protein>